<reference evidence="5" key="1">
    <citation type="submission" date="2025-08" db="UniProtKB">
        <authorList>
            <consortium name="Ensembl"/>
        </authorList>
    </citation>
    <scope>IDENTIFICATION</scope>
</reference>
<organism evidence="5 6">
    <name type="scientific">Seriola lalandi dorsalis</name>
    <dbReference type="NCBI Taxonomy" id="1841481"/>
    <lineage>
        <taxon>Eukaryota</taxon>
        <taxon>Metazoa</taxon>
        <taxon>Chordata</taxon>
        <taxon>Craniata</taxon>
        <taxon>Vertebrata</taxon>
        <taxon>Euteleostomi</taxon>
        <taxon>Actinopterygii</taxon>
        <taxon>Neopterygii</taxon>
        <taxon>Teleostei</taxon>
        <taxon>Neoteleostei</taxon>
        <taxon>Acanthomorphata</taxon>
        <taxon>Carangaria</taxon>
        <taxon>Carangiformes</taxon>
        <taxon>Carangidae</taxon>
        <taxon>Seriola</taxon>
    </lineage>
</organism>
<dbReference type="GO" id="GO:0001817">
    <property type="term" value="P:regulation of cytokine production"/>
    <property type="evidence" value="ECO:0007669"/>
    <property type="project" value="TreeGrafter"/>
</dbReference>
<dbReference type="InterPro" id="IPR007110">
    <property type="entry name" value="Ig-like_dom"/>
</dbReference>
<dbReference type="InterPro" id="IPR036179">
    <property type="entry name" value="Ig-like_dom_sf"/>
</dbReference>
<evidence type="ECO:0000256" key="2">
    <source>
        <dbReference type="ARBA" id="ARBA00023136"/>
    </source>
</evidence>
<sequence>QPPSSRAVVLLTAQRDRGSFKELGAAGTHRQTSCESEITFYSPKDTNIIVVEWSRPGLEPEHVFLYRGGRCVTSYQHLSFQNRVELQDRQMKDGDVSLILKNVKEEDTGNYKCRVIQGGRNRRKRDTSRIETISIIHLDVHQPGESVDNV</sequence>
<dbReference type="SUPFAM" id="SSF48726">
    <property type="entry name" value="Immunoglobulin"/>
    <property type="match status" value="1"/>
</dbReference>
<dbReference type="Pfam" id="PF07686">
    <property type="entry name" value="V-set"/>
    <property type="match status" value="1"/>
</dbReference>
<name>A0A3B4WWM8_SERLL</name>
<dbReference type="Ensembl" id="ENSSLDT00000007677.1">
    <property type="protein sequence ID" value="ENSSLDP00000007442.1"/>
    <property type="gene ID" value="ENSSLDG00000005904.1"/>
</dbReference>
<evidence type="ECO:0000313" key="6">
    <source>
        <dbReference type="Proteomes" id="UP000261360"/>
    </source>
</evidence>
<keyword evidence="2" id="KW-0472">Membrane</keyword>
<dbReference type="Gene3D" id="2.60.40.10">
    <property type="entry name" value="Immunoglobulins"/>
    <property type="match status" value="1"/>
</dbReference>
<proteinExistence type="predicted"/>
<dbReference type="AlphaFoldDB" id="A0A3B4WWM8"/>
<dbReference type="InterPro" id="IPR050504">
    <property type="entry name" value="IgSF_BTN/MOG"/>
</dbReference>
<evidence type="ECO:0000256" key="1">
    <source>
        <dbReference type="ARBA" id="ARBA00004370"/>
    </source>
</evidence>
<feature type="domain" description="Ig-like" evidence="4">
    <location>
        <begin position="3"/>
        <end position="134"/>
    </location>
</feature>
<dbReference type="GO" id="GO:0005102">
    <property type="term" value="F:signaling receptor binding"/>
    <property type="evidence" value="ECO:0007669"/>
    <property type="project" value="TreeGrafter"/>
</dbReference>
<evidence type="ECO:0000313" key="5">
    <source>
        <dbReference type="Ensembl" id="ENSSLDP00000007442.1"/>
    </source>
</evidence>
<dbReference type="GO" id="GO:0009897">
    <property type="term" value="C:external side of plasma membrane"/>
    <property type="evidence" value="ECO:0007669"/>
    <property type="project" value="TreeGrafter"/>
</dbReference>
<keyword evidence="6" id="KW-1185">Reference proteome</keyword>
<dbReference type="InterPro" id="IPR013106">
    <property type="entry name" value="Ig_V-set"/>
</dbReference>
<dbReference type="PANTHER" id="PTHR24100:SF151">
    <property type="entry name" value="ICOS LIGAND"/>
    <property type="match status" value="1"/>
</dbReference>
<evidence type="ECO:0000259" key="4">
    <source>
        <dbReference type="PROSITE" id="PS50835"/>
    </source>
</evidence>
<reference evidence="5" key="2">
    <citation type="submission" date="2025-09" db="UniProtKB">
        <authorList>
            <consortium name="Ensembl"/>
        </authorList>
    </citation>
    <scope>IDENTIFICATION</scope>
</reference>
<dbReference type="GO" id="GO:0050852">
    <property type="term" value="P:T cell receptor signaling pathway"/>
    <property type="evidence" value="ECO:0007669"/>
    <property type="project" value="TreeGrafter"/>
</dbReference>
<dbReference type="PANTHER" id="PTHR24100">
    <property type="entry name" value="BUTYROPHILIN"/>
    <property type="match status" value="1"/>
</dbReference>
<accession>A0A3B4WWM8</accession>
<dbReference type="GeneTree" id="ENSGT01090000260544"/>
<comment type="subcellular location">
    <subcellularLocation>
        <location evidence="1">Membrane</location>
    </subcellularLocation>
</comment>
<dbReference type="Proteomes" id="UP000261360">
    <property type="component" value="Unplaced"/>
</dbReference>
<dbReference type="InterPro" id="IPR013783">
    <property type="entry name" value="Ig-like_fold"/>
</dbReference>
<keyword evidence="3" id="KW-0393">Immunoglobulin domain</keyword>
<dbReference type="PROSITE" id="PS50835">
    <property type="entry name" value="IG_LIKE"/>
    <property type="match status" value="1"/>
</dbReference>
<protein>
    <recommendedName>
        <fullName evidence="4">Ig-like domain-containing protein</fullName>
    </recommendedName>
</protein>
<evidence type="ECO:0000256" key="3">
    <source>
        <dbReference type="ARBA" id="ARBA00023319"/>
    </source>
</evidence>